<dbReference type="Gene3D" id="2.120.10.90">
    <property type="entry name" value="DNA gyrase/topoisomerase IV, subunit A, C-terminal"/>
    <property type="match status" value="1"/>
</dbReference>
<dbReference type="PANTHER" id="PTHR43493:SF5">
    <property type="entry name" value="DNA GYRASE SUBUNIT A, CHLOROPLASTIC_MITOCHONDRIAL"/>
    <property type="match status" value="1"/>
</dbReference>
<accession>A0A2X1MV75</accession>
<dbReference type="EC" id="5.99.1.3" evidence="2"/>
<dbReference type="GO" id="GO:0005524">
    <property type="term" value="F:ATP binding"/>
    <property type="evidence" value="ECO:0007669"/>
    <property type="project" value="InterPro"/>
</dbReference>
<dbReference type="Pfam" id="PF03989">
    <property type="entry name" value="DNA_gyraseA_C"/>
    <property type="match status" value="3"/>
</dbReference>
<dbReference type="Proteomes" id="UP000250780">
    <property type="component" value="Unassembled WGS sequence"/>
</dbReference>
<dbReference type="GO" id="GO:0005737">
    <property type="term" value="C:cytoplasm"/>
    <property type="evidence" value="ECO:0007669"/>
    <property type="project" value="TreeGrafter"/>
</dbReference>
<dbReference type="GO" id="GO:0009330">
    <property type="term" value="C:DNA topoisomerase type II (double strand cut, ATP-hydrolyzing) complex"/>
    <property type="evidence" value="ECO:0007669"/>
    <property type="project" value="TreeGrafter"/>
</dbReference>
<evidence type="ECO:0000313" key="3">
    <source>
        <dbReference type="Proteomes" id="UP000250780"/>
    </source>
</evidence>
<protein>
    <submittedName>
        <fullName evidence="2">DNA gyrase subunit A</fullName>
        <ecNumber evidence="2">5.99.1.3</ecNumber>
    </submittedName>
</protein>
<gene>
    <name evidence="2" type="primary">gyrA_1</name>
    <name evidence="2" type="ORF">NCTC9073_01621</name>
</gene>
<dbReference type="EMBL" id="UASD01000007">
    <property type="protein sequence ID" value="SPX10326.1"/>
    <property type="molecule type" value="Genomic_DNA"/>
</dbReference>
<evidence type="ECO:0000256" key="1">
    <source>
        <dbReference type="SAM" id="MobiDB-lite"/>
    </source>
</evidence>
<feature type="region of interest" description="Disordered" evidence="1">
    <location>
        <begin position="172"/>
        <end position="204"/>
    </location>
</feature>
<dbReference type="InterPro" id="IPR006691">
    <property type="entry name" value="GyrA/parC_rep"/>
</dbReference>
<name>A0A2X1MV75_ECOLX</name>
<proteinExistence type="predicted"/>
<evidence type="ECO:0000313" key="2">
    <source>
        <dbReference type="EMBL" id="SPX10326.1"/>
    </source>
</evidence>
<reference evidence="2 3" key="1">
    <citation type="submission" date="2018-06" db="EMBL/GenBank/DDBJ databases">
        <authorList>
            <consortium name="Pathogen Informatics"/>
            <person name="Doyle S."/>
        </authorList>
    </citation>
    <scope>NUCLEOTIDE SEQUENCE [LARGE SCALE GENOMIC DNA]</scope>
    <source>
        <strain evidence="2 3">NCTC9073</strain>
    </source>
</reference>
<dbReference type="InterPro" id="IPR035516">
    <property type="entry name" value="Gyrase/topoIV_suA_C"/>
</dbReference>
<keyword evidence="2" id="KW-0413">Isomerase</keyword>
<feature type="compositionally biased region" description="Acidic residues" evidence="1">
    <location>
        <begin position="186"/>
        <end position="204"/>
    </location>
</feature>
<organism evidence="2 3">
    <name type="scientific">Escherichia coli</name>
    <dbReference type="NCBI Taxonomy" id="562"/>
    <lineage>
        <taxon>Bacteria</taxon>
        <taxon>Pseudomonadati</taxon>
        <taxon>Pseudomonadota</taxon>
        <taxon>Gammaproteobacteria</taxon>
        <taxon>Enterobacterales</taxon>
        <taxon>Enterobacteriaceae</taxon>
        <taxon>Escherichia</taxon>
    </lineage>
</organism>
<sequence>MAIKLVDGDELIGVDLTSGEDEVMLFSAEGKVVRFKESSVRAMGCNTTGVRGIRLGEGDKVVSLIVPRGDGAILTATQNGYGKRTAVAEYPTKSRATKGVISIKVTERNGLVVGAVQVDDCDQIMMITDAGTLVRTRVSEISIVGRNTQGVILIRTAEDENVVGLQRVAEPVDEEDLDTIDGSAAEGDDEIAPEVDVDDEPEEE</sequence>
<dbReference type="PANTHER" id="PTHR43493">
    <property type="entry name" value="DNA GYRASE/TOPOISOMERASE SUBUNIT A"/>
    <property type="match status" value="1"/>
</dbReference>
<dbReference type="GO" id="GO:0003677">
    <property type="term" value="F:DNA binding"/>
    <property type="evidence" value="ECO:0007669"/>
    <property type="project" value="InterPro"/>
</dbReference>
<dbReference type="SUPFAM" id="SSF101904">
    <property type="entry name" value="GyrA/ParC C-terminal domain-like"/>
    <property type="match status" value="1"/>
</dbReference>
<dbReference type="AlphaFoldDB" id="A0A2X1MV75"/>
<dbReference type="GO" id="GO:0006265">
    <property type="term" value="P:DNA topological change"/>
    <property type="evidence" value="ECO:0007669"/>
    <property type="project" value="InterPro"/>
</dbReference>
<dbReference type="InterPro" id="IPR050220">
    <property type="entry name" value="Type_II_DNA_Topoisomerases"/>
</dbReference>
<dbReference type="GO" id="GO:0003918">
    <property type="term" value="F:DNA topoisomerase type II (double strand cut, ATP-hydrolyzing) activity"/>
    <property type="evidence" value="ECO:0007669"/>
    <property type="project" value="TreeGrafter"/>
</dbReference>